<sequence>MSSNRINENIHDAMLNGLSAFDKGLTPLSGRYRSKSLSSDKLNKTNADRAAILEDVEAHYMTDKTETPGCLVINKIMEQEKSMNGEECIKQLRNMSSVYMKSDDGESRQQ</sequence>
<dbReference type="KEGG" id="dpl:KGM_206380"/>
<evidence type="ECO:0000313" key="2">
    <source>
        <dbReference type="Proteomes" id="UP000007151"/>
    </source>
</evidence>
<name>A0A212EYV1_DANPL</name>
<comment type="caution">
    <text evidence="1">The sequence shown here is derived from an EMBL/GenBank/DDBJ whole genome shotgun (WGS) entry which is preliminary data.</text>
</comment>
<dbReference type="AlphaFoldDB" id="A0A212EYV1"/>
<keyword evidence="2" id="KW-1185">Reference proteome</keyword>
<evidence type="ECO:0000313" key="1">
    <source>
        <dbReference type="EMBL" id="OWR46683.1"/>
    </source>
</evidence>
<accession>A0A212EYV1</accession>
<organism evidence="1 2">
    <name type="scientific">Danaus plexippus plexippus</name>
    <dbReference type="NCBI Taxonomy" id="278856"/>
    <lineage>
        <taxon>Eukaryota</taxon>
        <taxon>Metazoa</taxon>
        <taxon>Ecdysozoa</taxon>
        <taxon>Arthropoda</taxon>
        <taxon>Hexapoda</taxon>
        <taxon>Insecta</taxon>
        <taxon>Pterygota</taxon>
        <taxon>Neoptera</taxon>
        <taxon>Endopterygota</taxon>
        <taxon>Lepidoptera</taxon>
        <taxon>Glossata</taxon>
        <taxon>Ditrysia</taxon>
        <taxon>Papilionoidea</taxon>
        <taxon>Nymphalidae</taxon>
        <taxon>Danainae</taxon>
        <taxon>Danaini</taxon>
        <taxon>Danaina</taxon>
        <taxon>Danaus</taxon>
        <taxon>Danaus</taxon>
    </lineage>
</organism>
<proteinExistence type="predicted"/>
<protein>
    <submittedName>
        <fullName evidence="1">Uncharacterized protein</fullName>
    </submittedName>
</protein>
<gene>
    <name evidence="1" type="ORF">KGM_206380</name>
</gene>
<dbReference type="InParanoid" id="A0A212EYV1"/>
<dbReference type="Proteomes" id="UP000007151">
    <property type="component" value="Unassembled WGS sequence"/>
</dbReference>
<reference evidence="1 2" key="1">
    <citation type="journal article" date="2011" name="Cell">
        <title>The monarch butterfly genome yields insights into long-distance migration.</title>
        <authorList>
            <person name="Zhan S."/>
            <person name="Merlin C."/>
            <person name="Boore J.L."/>
            <person name="Reppert S.M."/>
        </authorList>
    </citation>
    <scope>NUCLEOTIDE SEQUENCE [LARGE SCALE GENOMIC DNA]</scope>
    <source>
        <strain evidence="1">F-2</strain>
    </source>
</reference>
<dbReference type="EMBL" id="AGBW02011425">
    <property type="protein sequence ID" value="OWR46683.1"/>
    <property type="molecule type" value="Genomic_DNA"/>
</dbReference>